<organism evidence="2 3">
    <name type="scientific">Eimeria maxima</name>
    <name type="common">Coccidian parasite</name>
    <dbReference type="NCBI Taxonomy" id="5804"/>
    <lineage>
        <taxon>Eukaryota</taxon>
        <taxon>Sar</taxon>
        <taxon>Alveolata</taxon>
        <taxon>Apicomplexa</taxon>
        <taxon>Conoidasida</taxon>
        <taxon>Coccidia</taxon>
        <taxon>Eucoccidiorida</taxon>
        <taxon>Eimeriorina</taxon>
        <taxon>Eimeriidae</taxon>
        <taxon>Eimeria</taxon>
    </lineage>
</organism>
<dbReference type="Proteomes" id="UP000030763">
    <property type="component" value="Unassembled WGS sequence"/>
</dbReference>
<dbReference type="GeneID" id="25338985"/>
<reference evidence="2" key="1">
    <citation type="submission" date="2013-10" db="EMBL/GenBank/DDBJ databases">
        <title>Genomic analysis of the causative agents of coccidiosis in chickens.</title>
        <authorList>
            <person name="Reid A.J."/>
            <person name="Blake D."/>
            <person name="Billington K."/>
            <person name="Browne H."/>
            <person name="Dunn M."/>
            <person name="Hung S."/>
            <person name="Kawahara F."/>
            <person name="Miranda-Saavedra D."/>
            <person name="Mourier T."/>
            <person name="Nagra H."/>
            <person name="Otto T.D."/>
            <person name="Rawlings N."/>
            <person name="Sanchez A."/>
            <person name="Sanders M."/>
            <person name="Subramaniam C."/>
            <person name="Tay Y."/>
            <person name="Dear P."/>
            <person name="Doerig C."/>
            <person name="Gruber A."/>
            <person name="Parkinson J."/>
            <person name="Shirley M."/>
            <person name="Wan K.L."/>
            <person name="Berriman M."/>
            <person name="Tomley F."/>
            <person name="Pain A."/>
        </authorList>
    </citation>
    <scope>NUCLEOTIDE SEQUENCE [LARGE SCALE GENOMIC DNA]</scope>
    <source>
        <strain evidence="2">Weybridge</strain>
    </source>
</reference>
<evidence type="ECO:0000259" key="1">
    <source>
        <dbReference type="Pfam" id="PF08438"/>
    </source>
</evidence>
<feature type="domain" description="Obg-like GTPase YGR210-like G4 motif-containing" evidence="1">
    <location>
        <begin position="140"/>
        <end position="268"/>
    </location>
</feature>
<dbReference type="PANTHER" id="PTHR23305">
    <property type="entry name" value="OBG GTPASE FAMILY"/>
    <property type="match status" value="1"/>
</dbReference>
<dbReference type="GO" id="GO:0005737">
    <property type="term" value="C:cytoplasm"/>
    <property type="evidence" value="ECO:0007669"/>
    <property type="project" value="TreeGrafter"/>
</dbReference>
<name>U6M9L2_EIMMA</name>
<dbReference type="SUPFAM" id="SSF52540">
    <property type="entry name" value="P-loop containing nucleoside triphosphate hydrolases"/>
    <property type="match status" value="1"/>
</dbReference>
<protein>
    <submittedName>
        <fullName evidence="2">GTP-binding protein, putative</fullName>
    </submittedName>
</protein>
<dbReference type="VEuPathDB" id="ToxoDB:EMWEY_00049990"/>
<dbReference type="Pfam" id="PF08438">
    <property type="entry name" value="YGR210-like_G4"/>
    <property type="match status" value="1"/>
</dbReference>
<dbReference type="InterPro" id="IPR027417">
    <property type="entry name" value="P-loop_NTPase"/>
</dbReference>
<dbReference type="OrthoDB" id="545683at2759"/>
<gene>
    <name evidence="2" type="ORF">EMWEY_00049990</name>
</gene>
<dbReference type="EMBL" id="HG719617">
    <property type="protein sequence ID" value="CDJ58355.1"/>
    <property type="molecule type" value="Genomic_DNA"/>
</dbReference>
<dbReference type="InterPro" id="IPR013646">
    <property type="entry name" value="YGR210-like_G4"/>
</dbReference>
<dbReference type="RefSeq" id="XP_013335001.1">
    <property type="nucleotide sequence ID" value="XM_013479547.1"/>
</dbReference>
<feature type="non-terminal residue" evidence="2">
    <location>
        <position position="1"/>
    </location>
</feature>
<proteinExistence type="predicted"/>
<accession>U6M9L2</accession>
<evidence type="ECO:0000313" key="3">
    <source>
        <dbReference type="Proteomes" id="UP000030763"/>
    </source>
</evidence>
<dbReference type="Gene3D" id="1.10.8.470">
    <property type="match status" value="1"/>
</dbReference>
<evidence type="ECO:0000313" key="2">
    <source>
        <dbReference type="EMBL" id="CDJ58355.1"/>
    </source>
</evidence>
<sequence>GEATTGYDPSTDHDWLLGEIQLWIFKNIWNKWSSIARRHSAANCTLLETFSAQFSGYGAPQALVATVLQEVQRSRRQRSEATQATAAAAAQAAAAAGLTTAAAPTEDTALLPEDLNKWTSDDAMELVKTFVKIRFPFVLVLNKCDAGGDVDKNVLRFSSKFRDSPLVLTSALAECFLQKLKQQKLICYDSSTGIAYCSEDLKGPNKKRIKEEEIKKIKELNIIDNKAYNRLEKVRDLMLFRHGSTGVIEAIRVAVEVLGNRFAVYPVKTLQLTTTDKKGRGHFHECLLIKQGTT</sequence>
<dbReference type="Gene3D" id="3.40.50.300">
    <property type="entry name" value="P-loop containing nucleotide triphosphate hydrolases"/>
    <property type="match status" value="1"/>
</dbReference>
<dbReference type="AlphaFoldDB" id="U6M9L2"/>
<reference evidence="2" key="2">
    <citation type="submission" date="2013-10" db="EMBL/GenBank/DDBJ databases">
        <authorList>
            <person name="Aslett M."/>
        </authorList>
    </citation>
    <scope>NUCLEOTIDE SEQUENCE [LARGE SCALE GENOMIC DNA]</scope>
    <source>
        <strain evidence="2">Weybridge</strain>
    </source>
</reference>
<dbReference type="GO" id="GO:0016887">
    <property type="term" value="F:ATP hydrolysis activity"/>
    <property type="evidence" value="ECO:0007669"/>
    <property type="project" value="TreeGrafter"/>
</dbReference>
<keyword evidence="3" id="KW-1185">Reference proteome</keyword>
<dbReference type="OMA" id="ECNILRI"/>
<dbReference type="PANTHER" id="PTHR23305:SF1">
    <property type="entry name" value="OBG-TYPE G DOMAIN-CONTAINING PROTEIN"/>
    <property type="match status" value="1"/>
</dbReference>